<dbReference type="OrthoDB" id="7859692at2"/>
<reference evidence="3" key="1">
    <citation type="submission" date="2016-07" db="EMBL/GenBank/DDBJ databases">
        <title>Phaeobacter portensis sp. nov., a tropodithietic acid producing bacterium isolated from a German harbor.</title>
        <authorList>
            <person name="Freese H.M."/>
            <person name="Bunk B."/>
            <person name="Breider S."/>
            <person name="Brinkhoff T."/>
        </authorList>
    </citation>
    <scope>NUCLEOTIDE SEQUENCE [LARGE SCALE GENOMIC DNA]</scope>
    <source>
        <strain evidence="3">P97</strain>
    </source>
</reference>
<dbReference type="EMBL" id="CP016364">
    <property type="protein sequence ID" value="APG48388.1"/>
    <property type="molecule type" value="Genomic_DNA"/>
</dbReference>
<evidence type="ECO:0000313" key="2">
    <source>
        <dbReference type="EMBL" id="APG48388.1"/>
    </source>
</evidence>
<organism evidence="2 3">
    <name type="scientific">Phaeobacter porticola</name>
    <dbReference type="NCBI Taxonomy" id="1844006"/>
    <lineage>
        <taxon>Bacteria</taxon>
        <taxon>Pseudomonadati</taxon>
        <taxon>Pseudomonadota</taxon>
        <taxon>Alphaproteobacteria</taxon>
        <taxon>Rhodobacterales</taxon>
        <taxon>Roseobacteraceae</taxon>
        <taxon>Phaeobacter</taxon>
    </lineage>
</organism>
<evidence type="ECO:0000256" key="1">
    <source>
        <dbReference type="SAM" id="Phobius"/>
    </source>
</evidence>
<keyword evidence="1" id="KW-0812">Transmembrane</keyword>
<dbReference type="Proteomes" id="UP000183859">
    <property type="component" value="Chromosome"/>
</dbReference>
<feature type="transmembrane region" description="Helical" evidence="1">
    <location>
        <begin position="6"/>
        <end position="24"/>
    </location>
</feature>
<keyword evidence="1" id="KW-0472">Membrane</keyword>
<dbReference type="AlphaFoldDB" id="A0A1L3I868"/>
<protein>
    <submittedName>
        <fullName evidence="2">Uncharacterized protein</fullName>
    </submittedName>
</protein>
<accession>A0A1L3I868</accession>
<sequence>MPLEILVAMVLIGTLAIAILLHMTGRSAPVLMTQERAAQAWHRHDPDSRILKTLPSTNRRAALIETNAGLGLVWCFGADTIARPLLGSHLTNHPKGLRVSFADFATPSVLLHLTEVEKVEWRQHISAARPTNPSAAIEQTGQTHA</sequence>
<name>A0A1L3I868_9RHOB</name>
<dbReference type="KEGG" id="php:PhaeoP97_03013"/>
<keyword evidence="1" id="KW-1133">Transmembrane helix</keyword>
<dbReference type="RefSeq" id="WP_072505731.1">
    <property type="nucleotide sequence ID" value="NZ_CP016364.1"/>
</dbReference>
<evidence type="ECO:0000313" key="3">
    <source>
        <dbReference type="Proteomes" id="UP000183859"/>
    </source>
</evidence>
<keyword evidence="3" id="KW-1185">Reference proteome</keyword>
<dbReference type="STRING" id="1844006.PhaeoP97_03013"/>
<proteinExistence type="predicted"/>
<gene>
    <name evidence="2" type="ORF">PhaeoP97_03013</name>
</gene>